<evidence type="ECO:0000313" key="2">
    <source>
        <dbReference type="Proteomes" id="UP001219525"/>
    </source>
</evidence>
<dbReference type="EMBL" id="JARJCW010000082">
    <property type="protein sequence ID" value="KAJ7196713.1"/>
    <property type="molecule type" value="Genomic_DNA"/>
</dbReference>
<proteinExistence type="predicted"/>
<reference evidence="1" key="1">
    <citation type="submission" date="2023-03" db="EMBL/GenBank/DDBJ databases">
        <title>Massive genome expansion in bonnet fungi (Mycena s.s.) driven by repeated elements and novel gene families across ecological guilds.</title>
        <authorList>
            <consortium name="Lawrence Berkeley National Laboratory"/>
            <person name="Harder C.B."/>
            <person name="Miyauchi S."/>
            <person name="Viragh M."/>
            <person name="Kuo A."/>
            <person name="Thoen E."/>
            <person name="Andreopoulos B."/>
            <person name="Lu D."/>
            <person name="Skrede I."/>
            <person name="Drula E."/>
            <person name="Henrissat B."/>
            <person name="Morin E."/>
            <person name="Kohler A."/>
            <person name="Barry K."/>
            <person name="LaButti K."/>
            <person name="Morin E."/>
            <person name="Salamov A."/>
            <person name="Lipzen A."/>
            <person name="Mereny Z."/>
            <person name="Hegedus B."/>
            <person name="Baldrian P."/>
            <person name="Stursova M."/>
            <person name="Weitz H."/>
            <person name="Taylor A."/>
            <person name="Grigoriev I.V."/>
            <person name="Nagy L.G."/>
            <person name="Martin F."/>
            <person name="Kauserud H."/>
        </authorList>
    </citation>
    <scope>NUCLEOTIDE SEQUENCE</scope>
    <source>
        <strain evidence="1">9144</strain>
    </source>
</reference>
<evidence type="ECO:0000313" key="1">
    <source>
        <dbReference type="EMBL" id="KAJ7196713.1"/>
    </source>
</evidence>
<comment type="caution">
    <text evidence="1">The sequence shown here is derived from an EMBL/GenBank/DDBJ whole genome shotgun (WGS) entry which is preliminary data.</text>
</comment>
<sequence length="80" mass="9488">HQRQLMKEKIAIEEYLNLIVYPILTLLVELTSEIFLQCLPNEPDQPKTSIAPMLLGRICQQWRNIAYNTLQLWSEMNIQF</sequence>
<organism evidence="1 2">
    <name type="scientific">Mycena pura</name>
    <dbReference type="NCBI Taxonomy" id="153505"/>
    <lineage>
        <taxon>Eukaryota</taxon>
        <taxon>Fungi</taxon>
        <taxon>Dikarya</taxon>
        <taxon>Basidiomycota</taxon>
        <taxon>Agaricomycotina</taxon>
        <taxon>Agaricomycetes</taxon>
        <taxon>Agaricomycetidae</taxon>
        <taxon>Agaricales</taxon>
        <taxon>Marasmiineae</taxon>
        <taxon>Mycenaceae</taxon>
        <taxon>Mycena</taxon>
    </lineage>
</organism>
<dbReference type="AlphaFoldDB" id="A0AAD6Y307"/>
<dbReference type="Proteomes" id="UP001219525">
    <property type="component" value="Unassembled WGS sequence"/>
</dbReference>
<name>A0AAD6Y307_9AGAR</name>
<protein>
    <recommendedName>
        <fullName evidence="3">F-box domain-containing protein</fullName>
    </recommendedName>
</protein>
<gene>
    <name evidence="1" type="ORF">GGX14DRAFT_313776</name>
</gene>
<evidence type="ECO:0008006" key="3">
    <source>
        <dbReference type="Google" id="ProtNLM"/>
    </source>
</evidence>
<keyword evidence="2" id="KW-1185">Reference proteome</keyword>
<feature type="non-terminal residue" evidence="1">
    <location>
        <position position="1"/>
    </location>
</feature>
<accession>A0AAD6Y307</accession>
<feature type="non-terminal residue" evidence="1">
    <location>
        <position position="80"/>
    </location>
</feature>